<evidence type="ECO:0000313" key="2">
    <source>
        <dbReference type="Proteomes" id="UP000735302"/>
    </source>
</evidence>
<reference evidence="1 2" key="1">
    <citation type="journal article" date="2021" name="Elife">
        <title>Chloroplast acquisition without the gene transfer in kleptoplastic sea slugs, Plakobranchus ocellatus.</title>
        <authorList>
            <person name="Maeda T."/>
            <person name="Takahashi S."/>
            <person name="Yoshida T."/>
            <person name="Shimamura S."/>
            <person name="Takaki Y."/>
            <person name="Nagai Y."/>
            <person name="Toyoda A."/>
            <person name="Suzuki Y."/>
            <person name="Arimoto A."/>
            <person name="Ishii H."/>
            <person name="Satoh N."/>
            <person name="Nishiyama T."/>
            <person name="Hasebe M."/>
            <person name="Maruyama T."/>
            <person name="Minagawa J."/>
            <person name="Obokata J."/>
            <person name="Shigenobu S."/>
        </authorList>
    </citation>
    <scope>NUCLEOTIDE SEQUENCE [LARGE SCALE GENOMIC DNA]</scope>
</reference>
<protein>
    <submittedName>
        <fullName evidence="1">Uncharacterized protein</fullName>
    </submittedName>
</protein>
<accession>A0AAV4AZB9</accession>
<organism evidence="1 2">
    <name type="scientific">Plakobranchus ocellatus</name>
    <dbReference type="NCBI Taxonomy" id="259542"/>
    <lineage>
        <taxon>Eukaryota</taxon>
        <taxon>Metazoa</taxon>
        <taxon>Spiralia</taxon>
        <taxon>Lophotrochozoa</taxon>
        <taxon>Mollusca</taxon>
        <taxon>Gastropoda</taxon>
        <taxon>Heterobranchia</taxon>
        <taxon>Euthyneura</taxon>
        <taxon>Panpulmonata</taxon>
        <taxon>Sacoglossa</taxon>
        <taxon>Placobranchoidea</taxon>
        <taxon>Plakobranchidae</taxon>
        <taxon>Plakobranchus</taxon>
    </lineage>
</organism>
<keyword evidence="2" id="KW-1185">Reference proteome</keyword>
<gene>
    <name evidence="1" type="ORF">PoB_003840100</name>
</gene>
<comment type="caution">
    <text evidence="1">The sequence shown here is derived from an EMBL/GenBank/DDBJ whole genome shotgun (WGS) entry which is preliminary data.</text>
</comment>
<evidence type="ECO:0000313" key="1">
    <source>
        <dbReference type="EMBL" id="GFO11896.1"/>
    </source>
</evidence>
<proteinExistence type="predicted"/>
<dbReference type="EMBL" id="BLXT01004368">
    <property type="protein sequence ID" value="GFO11896.1"/>
    <property type="molecule type" value="Genomic_DNA"/>
</dbReference>
<dbReference type="Proteomes" id="UP000735302">
    <property type="component" value="Unassembled WGS sequence"/>
</dbReference>
<name>A0AAV4AZB9_9GAST</name>
<sequence length="84" mass="9645">MTNSVLDRAFLPDTALVSTDLTESTTWEVLGDVVSDHLQSLITINCWAPAQGWDNKPRWNFRKANWKVFSETHDQTLRMCTMTT</sequence>
<dbReference type="AlphaFoldDB" id="A0AAV4AZB9"/>